<feature type="region of interest" description="Disordered" evidence="13">
    <location>
        <begin position="886"/>
        <end position="909"/>
    </location>
</feature>
<keyword evidence="16" id="KW-1185">Reference proteome</keyword>
<sequence>MNKGHDGEGQVLRLKSPAGAESAIYKWPLPKYDTRDGAFEIIDTIRWVCKDYPDLEMAMEKHILADYDTTNFESMKELCNKYNRAIESILQLWQGTSKSALLQTQPSSGLLKHILQQVYNHSVVEPEKLNQYEPFSPEVYGETSFDLVLQMLNELKLKEDDVFLDLGSGVGQVVLQVAAASPCKMCLGIEKAPLPSKYAKQMDIEFRKWMKWYGKKYRPYQLEFGDFLDEEWKERIAGATVIFVNNYAFGPEVDHQLKLRFANLKEGCRVVSSKAFAQANFRITDRNLSDIGTILRVSVLSPLRGSVSWTPNPVTYYLQVVDRTMLERYFLAQKDPKLREEFELQNRRSKDNSPSTKMHRGFKCGDFDGNDGKENARPALLDCKDLPSPGAKKLNCVRKGEPLSQTGSPTAKKSKKQRKISSSSYESDGNEDSDYAEFNGVNEGSDILDSEETSSDEYVIPSKNKAKFAQKRLNAKSKVISKSVKLTKPVPNKGIKLSNKTKNVGEISVNQPGDGKAKLKKIRRSNRKPAPKKTRTISPDPKKSKNATNRKIDSAQLNAIQFLHDKTVGSDVRDPGDFVNCSLLTKPILTTGPANNAAALKTKQLYAMDFMFERWKMRVLRLMCSSVSENFSKKLQEQIEAEKHKKANLNEALRGLHVDIKRLSDDSAMLAQARLHELQTDSHDPSAIYSLITAERARNENLQFGLQQLYSSLKLVHQENNNLIKAKPHVKEASLRANKKSHQATGDCNVSDLLRHALIMLEYHNEHDQRIVTSLGASSYPPVGRVHHNMSTQMYQPLIAGSSVKQFPPSGQNLQVNHAPNNARHSNPKPKKASSKNQRPKLPLEAMEIVQEVVNNYREDIQNKALKSTESSTSSTLPGISSFATTKKKKVDKTKAGSHPSKNVEKPLTASGKLVDPGIALAAADFSPVTPPDTPGTLTTFSHMMTGFKNTHPPTQVELVQKANVGNSSYSAQLPQHIQLLAQQPQVKYLFAGASGQFPNPTAAIAPTTLTTASSSFLNLATQNVQLQVESGTLCKPLKEQPAYAKNFTRNTQVTHDLPRVEQKLLTPLPQVPSSSSLHFNIQNLVYRACTSPAKSSVESPAVTNKSATTDLTTVGTNMVTKSSPACDDNKSRIDKTKPPSMLPTTASVKTEPITSPCSKFSVSLSSPTFNPDSLNYPSFGHVLGPSSKANFVSPSHHLQGIGAAGFAAPGKSGLNQQSAHMSPVSVASLYPHIHSSPHLNSQSMFGGKQLMISALSMPPRSAAFTSPSNQADGGVKSVVASSPSMLQGKTPTIQSLNSPISAGGPVPLPVPEALNSKSSKSQDCIEVSTQEKSALRVIIHSDNESSAIHNTSQVAYDGSFSPLTPTDMNAKELPGMLSAGQISTSITPDTQAANRLLLTKDCGRKMCQESFKGSLSDLPTACALTINSNIINSSTVLDSATDSAPETELHLAPPKKSKRALMLRAAALKMAHSKSENTNFAAEKFPVTDSKDIPVTRCTTTDAFPNKVSESNLGKESTSPCLSCTAKSPDGAALLINEDCTTCTDFSENNNNPADSKKSSTKTTSTMDQKPITDDVQLTNTDLQVSNVSPPSHDSESIEDSRKEKSVGDHPTSRQEVLLKVTSVLNSPEEENIMVLDTTSKSEGKSLTSKTDEATESSPVFWPKTKKQLARQQLTNTKQVADAARGCSTISNTNEKSSPQKPELISEIPVVTLTSSKTSNAEPENIFPTALERPATPPTPLMDEPVESFTPTTSVASVDSSAEEVMRRNSQEISQTALSSPRTPVTPKSSESDRDKCMASPLDTGRCPTNQSLTSCPDNQKRRSWNQRKPSRDGYRNNRSYSGRYSPNKRRYNPKHNRQNFPYSTKDVGFRDQPRPPSQPHPWLQQTWSQPNSQEVYQAYYPQQGNLPQNQDPNMAYYASTTFAGFTQQSPSGMPFNGFQAPIAFFQPPPGTNFPMHPPPPTAVPPPPPPPPAGTNIQQPWMKSGNQVTNEPASSLTMKSYHENLPPPPPPPGRPPNSAKMT</sequence>
<dbReference type="PANTHER" id="PTHR21451">
    <property type="entry name" value="HISTONE H3 METHYLTRANSFERASE"/>
    <property type="match status" value="1"/>
</dbReference>
<dbReference type="Gene3D" id="1.10.260.60">
    <property type="match status" value="1"/>
</dbReference>
<dbReference type="Pfam" id="PF08123">
    <property type="entry name" value="DOT1"/>
    <property type="match status" value="1"/>
</dbReference>
<evidence type="ECO:0000256" key="2">
    <source>
        <dbReference type="ARBA" id="ARBA00012190"/>
    </source>
</evidence>
<feature type="coiled-coil region" evidence="12">
    <location>
        <begin position="632"/>
        <end position="666"/>
    </location>
</feature>
<evidence type="ECO:0000256" key="10">
    <source>
        <dbReference type="ARBA" id="ARBA00047770"/>
    </source>
</evidence>
<name>A0ABP0F8T9_CLALP</name>
<evidence type="ECO:0000256" key="8">
    <source>
        <dbReference type="ARBA" id="ARBA00023242"/>
    </source>
</evidence>
<feature type="region of interest" description="Disordered" evidence="13">
    <location>
        <begin position="1120"/>
        <end position="1151"/>
    </location>
</feature>
<dbReference type="Proteomes" id="UP001642483">
    <property type="component" value="Unassembled WGS sequence"/>
</dbReference>
<evidence type="ECO:0000256" key="3">
    <source>
        <dbReference type="ARBA" id="ARBA00020987"/>
    </source>
</evidence>
<dbReference type="PANTHER" id="PTHR21451:SF0">
    <property type="entry name" value="HISTONE-LYSINE N-METHYLTRANSFERASE, H3 LYSINE-79 SPECIFIC"/>
    <property type="match status" value="1"/>
</dbReference>
<feature type="compositionally biased region" description="Pro residues" evidence="13">
    <location>
        <begin position="2006"/>
        <end position="2016"/>
    </location>
</feature>
<feature type="compositionally biased region" description="Basic residues" evidence="13">
    <location>
        <begin position="1848"/>
        <end position="1859"/>
    </location>
</feature>
<feature type="compositionally biased region" description="Basic residues" evidence="13">
    <location>
        <begin position="518"/>
        <end position="535"/>
    </location>
</feature>
<feature type="region of interest" description="Disordered" evidence="13">
    <location>
        <begin position="1546"/>
        <end position="1616"/>
    </location>
</feature>
<gene>
    <name evidence="15" type="ORF">CVLEPA_LOCUS5621</name>
</gene>
<evidence type="ECO:0000256" key="7">
    <source>
        <dbReference type="ARBA" id="ARBA00022853"/>
    </source>
</evidence>
<feature type="region of interest" description="Disordered" evidence="13">
    <location>
        <begin position="394"/>
        <end position="458"/>
    </location>
</feature>
<keyword evidence="4 11" id="KW-0489">Methyltransferase</keyword>
<feature type="domain" description="DOT1" evidence="14">
    <location>
        <begin position="21"/>
        <end position="334"/>
    </location>
</feature>
<feature type="compositionally biased region" description="Pro residues" evidence="13">
    <location>
        <begin position="1949"/>
        <end position="1974"/>
    </location>
</feature>
<feature type="region of interest" description="Disordered" evidence="13">
    <location>
        <begin position="505"/>
        <end position="551"/>
    </location>
</feature>
<feature type="region of interest" description="Disordered" evidence="13">
    <location>
        <begin position="807"/>
        <end position="843"/>
    </location>
</feature>
<keyword evidence="12" id="KW-0175">Coiled coil</keyword>
<keyword evidence="5 11" id="KW-0808">Transferase</keyword>
<evidence type="ECO:0000256" key="6">
    <source>
        <dbReference type="ARBA" id="ARBA00022691"/>
    </source>
</evidence>
<comment type="similarity">
    <text evidence="11">Belongs to the class I-like SAM-binding methyltransferase superfamily. DOT1 family.</text>
</comment>
<keyword evidence="8 11" id="KW-0539">Nucleus</keyword>
<dbReference type="EC" id="2.1.1.360" evidence="2 11"/>
<proteinExistence type="inferred from homology"/>
<dbReference type="EMBL" id="CAWYQH010000024">
    <property type="protein sequence ID" value="CAK8676134.1"/>
    <property type="molecule type" value="Genomic_DNA"/>
</dbReference>
<evidence type="ECO:0000256" key="5">
    <source>
        <dbReference type="ARBA" id="ARBA00022679"/>
    </source>
</evidence>
<comment type="subcellular location">
    <subcellularLocation>
        <location evidence="1 11">Nucleus</location>
    </subcellularLocation>
</comment>
<feature type="compositionally biased region" description="Basic and acidic residues" evidence="13">
    <location>
        <begin position="1128"/>
        <end position="1138"/>
    </location>
</feature>
<dbReference type="InterPro" id="IPR025789">
    <property type="entry name" value="DOT1_dom"/>
</dbReference>
<evidence type="ECO:0000313" key="15">
    <source>
        <dbReference type="EMBL" id="CAK8676134.1"/>
    </source>
</evidence>
<evidence type="ECO:0000259" key="14">
    <source>
        <dbReference type="PROSITE" id="PS51569"/>
    </source>
</evidence>
<protein>
    <recommendedName>
        <fullName evidence="3 11">Histone-lysine N-methyltransferase, H3 lysine-79 specific</fullName>
        <ecNumber evidence="2 11">2.1.1.360</ecNumber>
    </recommendedName>
    <alternativeName>
        <fullName evidence="9 11">Histone H3-K79 methyltransferase</fullName>
    </alternativeName>
</protein>
<reference evidence="15 16" key="1">
    <citation type="submission" date="2024-02" db="EMBL/GenBank/DDBJ databases">
        <authorList>
            <person name="Daric V."/>
            <person name="Darras S."/>
        </authorList>
    </citation>
    <scope>NUCLEOTIDE SEQUENCE [LARGE SCALE GENOMIC DNA]</scope>
</reference>
<comment type="miscellaneous">
    <text evidence="11">In contrast to other lysine histone methyltransferases, it does not contain a SET domain, suggesting the existence of another mechanism for methylation of lysine residues of histones.</text>
</comment>
<feature type="region of interest" description="Disordered" evidence="13">
    <location>
        <begin position="1949"/>
        <end position="2023"/>
    </location>
</feature>
<feature type="region of interest" description="Disordered" evidence="13">
    <location>
        <begin position="342"/>
        <end position="369"/>
    </location>
</feature>
<keyword evidence="7 11" id="KW-0156">Chromatin regulator</keyword>
<dbReference type="InterPro" id="IPR029063">
    <property type="entry name" value="SAM-dependent_MTases_sf"/>
</dbReference>
<feature type="compositionally biased region" description="Polar residues" evidence="13">
    <location>
        <begin position="1808"/>
        <end position="1819"/>
    </location>
</feature>
<feature type="compositionally biased region" description="Basic and acidic residues" evidence="13">
    <location>
        <begin position="342"/>
        <end position="351"/>
    </location>
</feature>
<accession>A0ABP0F8T9</accession>
<comment type="function">
    <text evidence="11">Histone methyltransferase that specifically trimethylates histone H3 to form H3K79me3. This methylation is required for telomere silencing and for the pachytene checkpoint during the meiotic cell cycle by allowing the recruitment of RAD9 to double strand breaks. Nucleosomes are preferred as substrate compared to free histone.</text>
</comment>
<dbReference type="InterPro" id="IPR030445">
    <property type="entry name" value="H3-K79_meTrfase"/>
</dbReference>
<evidence type="ECO:0000256" key="4">
    <source>
        <dbReference type="ARBA" id="ARBA00022603"/>
    </source>
</evidence>
<feature type="compositionally biased region" description="Basic and acidic residues" evidence="13">
    <location>
        <begin position="1594"/>
        <end position="1614"/>
    </location>
</feature>
<feature type="region of interest" description="Disordered" evidence="13">
    <location>
        <begin position="1300"/>
        <end position="1323"/>
    </location>
</feature>
<dbReference type="SUPFAM" id="SSF53335">
    <property type="entry name" value="S-adenosyl-L-methionine-dependent methyltransferases"/>
    <property type="match status" value="1"/>
</dbReference>
<keyword evidence="6 11" id="KW-0949">S-adenosyl-L-methionine</keyword>
<dbReference type="PROSITE" id="PS51569">
    <property type="entry name" value="DOT1"/>
    <property type="match status" value="1"/>
</dbReference>
<organism evidence="15 16">
    <name type="scientific">Clavelina lepadiformis</name>
    <name type="common">Light-bulb sea squirt</name>
    <name type="synonym">Ascidia lepadiformis</name>
    <dbReference type="NCBI Taxonomy" id="159417"/>
    <lineage>
        <taxon>Eukaryota</taxon>
        <taxon>Metazoa</taxon>
        <taxon>Chordata</taxon>
        <taxon>Tunicata</taxon>
        <taxon>Ascidiacea</taxon>
        <taxon>Aplousobranchia</taxon>
        <taxon>Clavelinidae</taxon>
        <taxon>Clavelina</taxon>
    </lineage>
</organism>
<feature type="compositionally biased region" description="Polar residues" evidence="13">
    <location>
        <begin position="1546"/>
        <end position="1555"/>
    </location>
</feature>
<evidence type="ECO:0000256" key="11">
    <source>
        <dbReference type="RuleBase" id="RU271113"/>
    </source>
</evidence>
<feature type="compositionally biased region" description="Acidic residues" evidence="13">
    <location>
        <begin position="446"/>
        <end position="455"/>
    </location>
</feature>
<feature type="compositionally biased region" description="Polar residues" evidence="13">
    <location>
        <begin position="1976"/>
        <end position="1999"/>
    </location>
</feature>
<evidence type="ECO:0000256" key="9">
    <source>
        <dbReference type="ARBA" id="ARBA00029821"/>
    </source>
</evidence>
<evidence type="ECO:0000256" key="13">
    <source>
        <dbReference type="SAM" id="MobiDB-lite"/>
    </source>
</evidence>
<feature type="compositionally biased region" description="Polar residues" evidence="13">
    <location>
        <begin position="1772"/>
        <end position="1790"/>
    </location>
</feature>
<evidence type="ECO:0000313" key="16">
    <source>
        <dbReference type="Proteomes" id="UP001642483"/>
    </source>
</evidence>
<comment type="caution">
    <text evidence="15">The sequence shown here is derived from an EMBL/GenBank/DDBJ whole genome shotgun (WGS) entry which is preliminary data.</text>
</comment>
<dbReference type="Gene3D" id="3.40.50.150">
    <property type="entry name" value="Vaccinia Virus protein VP39"/>
    <property type="match status" value="1"/>
</dbReference>
<comment type="catalytic activity">
    <reaction evidence="10 11">
        <text>L-lysyl(79)-[histone H3] + 3 S-adenosyl-L-methionine = N(6),N(6),N(6)-trimethyl-L-lysyl(79)-[histone H3] + 3 S-adenosyl-L-homocysteine + 3 H(+)</text>
        <dbReference type="Rhea" id="RHEA:60328"/>
        <dbReference type="Rhea" id="RHEA-COMP:15549"/>
        <dbReference type="Rhea" id="RHEA-COMP:15552"/>
        <dbReference type="ChEBI" id="CHEBI:15378"/>
        <dbReference type="ChEBI" id="CHEBI:29969"/>
        <dbReference type="ChEBI" id="CHEBI:57856"/>
        <dbReference type="ChEBI" id="CHEBI:59789"/>
        <dbReference type="ChEBI" id="CHEBI:61961"/>
        <dbReference type="EC" id="2.1.1.360"/>
    </reaction>
</comment>
<feature type="compositionally biased region" description="Polar residues" evidence="13">
    <location>
        <begin position="807"/>
        <end position="825"/>
    </location>
</feature>
<evidence type="ECO:0000256" key="1">
    <source>
        <dbReference type="ARBA" id="ARBA00004123"/>
    </source>
</evidence>
<feature type="compositionally biased region" description="Polar residues" evidence="13">
    <location>
        <begin position="1577"/>
        <end position="1593"/>
    </location>
</feature>
<evidence type="ECO:0000256" key="12">
    <source>
        <dbReference type="SAM" id="Coils"/>
    </source>
</evidence>
<feature type="region of interest" description="Disordered" evidence="13">
    <location>
        <begin position="1731"/>
        <end position="1887"/>
    </location>
</feature>